<sequence>MMKRKIKGLWMALCMVLAVAALTGCSSETELKDSVTTLSDEQVESYKTSAAQTVQTVAAFDDEQIEQFLSQQVDEFSSSAVESWKGSKGELGAFKEITAQSVEEDGSQIIITSLAEFEKAQATVELILDVSTGMEQAKSMSFNVNYSMTETMKMAGLNTLMGIGIVFCMLVFLSLLIAQFKHIAKLEAKFTGTKEEKKAAPIPVPAAAEEPEELVDDGELVAVIAAAIAASENTSTDSFMVRSIRKSNVRRWKRA</sequence>
<accession>A0AC61R4P7</accession>
<keyword evidence="2" id="KW-1185">Reference proteome</keyword>
<dbReference type="Proteomes" id="UP000307720">
    <property type="component" value="Unassembled WGS sequence"/>
</dbReference>
<evidence type="ECO:0000313" key="1">
    <source>
        <dbReference type="EMBL" id="TGY00734.1"/>
    </source>
</evidence>
<name>A0AC61R4P7_9FIRM</name>
<gene>
    <name evidence="1" type="ORF">E5357_00745</name>
</gene>
<protein>
    <submittedName>
        <fullName evidence="1">Uncharacterized protein</fullName>
    </submittedName>
</protein>
<comment type="caution">
    <text evidence="1">The sequence shown here is derived from an EMBL/GenBank/DDBJ whole genome shotgun (WGS) entry which is preliminary data.</text>
</comment>
<organism evidence="1 2">
    <name type="scientific">Hominisplanchenecus murintestinalis</name>
    <dbReference type="NCBI Taxonomy" id="2941517"/>
    <lineage>
        <taxon>Bacteria</taxon>
        <taxon>Bacillati</taxon>
        <taxon>Bacillota</taxon>
        <taxon>Clostridia</taxon>
        <taxon>Lachnospirales</taxon>
        <taxon>Lachnospiraceae</taxon>
        <taxon>Hominisplanchenecus</taxon>
    </lineage>
</organism>
<dbReference type="EMBL" id="SRZB01000001">
    <property type="protein sequence ID" value="TGY00734.1"/>
    <property type="molecule type" value="Genomic_DNA"/>
</dbReference>
<reference evidence="1" key="1">
    <citation type="submission" date="2019-04" db="EMBL/GenBank/DDBJ databases">
        <title>Microbes associate with the intestines of laboratory mice.</title>
        <authorList>
            <person name="Navarre W."/>
            <person name="Wong E."/>
            <person name="Huang K."/>
            <person name="Tropini C."/>
            <person name="Ng K."/>
            <person name="Yu B."/>
        </authorList>
    </citation>
    <scope>NUCLEOTIDE SEQUENCE</scope>
    <source>
        <strain evidence="1">NM72_1-8</strain>
    </source>
</reference>
<evidence type="ECO:0000313" key="2">
    <source>
        <dbReference type="Proteomes" id="UP000307720"/>
    </source>
</evidence>
<proteinExistence type="predicted"/>